<evidence type="ECO:0000313" key="3">
    <source>
        <dbReference type="Proteomes" id="UP000298030"/>
    </source>
</evidence>
<name>A0A4Y7SI29_COPMI</name>
<comment type="caution">
    <text evidence="2">The sequence shown here is derived from an EMBL/GenBank/DDBJ whole genome shotgun (WGS) entry which is preliminary data.</text>
</comment>
<evidence type="ECO:0000256" key="1">
    <source>
        <dbReference type="SAM" id="SignalP"/>
    </source>
</evidence>
<protein>
    <submittedName>
        <fullName evidence="2">Uncharacterized protein</fullName>
    </submittedName>
</protein>
<sequence>MSWLVSCLRFCPVKSAAVTVRLPFVLGGTKEAYDTVQVEQDPMKRTTFSGFCSGQNSGLVELNGFPLLLVQLLPVLSCMFASVMKATGYDLGLIKTPISYLPGRLSSNRVVLGIVTGVTRNRAPTFRLEAEESASLALGALKEASAPAFFSALMIPGSRELLTRAGTRHELTNACGARSWKM</sequence>
<dbReference type="EMBL" id="QPFP01000109">
    <property type="protein sequence ID" value="TEB21503.1"/>
    <property type="molecule type" value="Genomic_DNA"/>
</dbReference>
<keyword evidence="3" id="KW-1185">Reference proteome</keyword>
<accession>A0A4Y7SI29</accession>
<feature type="non-terminal residue" evidence="2">
    <location>
        <position position="182"/>
    </location>
</feature>
<keyword evidence="1" id="KW-0732">Signal</keyword>
<evidence type="ECO:0000313" key="2">
    <source>
        <dbReference type="EMBL" id="TEB21503.1"/>
    </source>
</evidence>
<dbReference type="Proteomes" id="UP000298030">
    <property type="component" value="Unassembled WGS sequence"/>
</dbReference>
<gene>
    <name evidence="2" type="ORF">FA13DRAFT_1716834</name>
</gene>
<dbReference type="AlphaFoldDB" id="A0A4Y7SI29"/>
<organism evidence="2 3">
    <name type="scientific">Coprinellus micaceus</name>
    <name type="common">Glistening ink-cap mushroom</name>
    <name type="synonym">Coprinus micaceus</name>
    <dbReference type="NCBI Taxonomy" id="71717"/>
    <lineage>
        <taxon>Eukaryota</taxon>
        <taxon>Fungi</taxon>
        <taxon>Dikarya</taxon>
        <taxon>Basidiomycota</taxon>
        <taxon>Agaricomycotina</taxon>
        <taxon>Agaricomycetes</taxon>
        <taxon>Agaricomycetidae</taxon>
        <taxon>Agaricales</taxon>
        <taxon>Agaricineae</taxon>
        <taxon>Psathyrellaceae</taxon>
        <taxon>Coprinellus</taxon>
    </lineage>
</organism>
<reference evidence="2 3" key="1">
    <citation type="journal article" date="2019" name="Nat. Ecol. Evol.">
        <title>Megaphylogeny resolves global patterns of mushroom evolution.</title>
        <authorList>
            <person name="Varga T."/>
            <person name="Krizsan K."/>
            <person name="Foldi C."/>
            <person name="Dima B."/>
            <person name="Sanchez-Garcia M."/>
            <person name="Sanchez-Ramirez S."/>
            <person name="Szollosi G.J."/>
            <person name="Szarkandi J.G."/>
            <person name="Papp V."/>
            <person name="Albert L."/>
            <person name="Andreopoulos W."/>
            <person name="Angelini C."/>
            <person name="Antonin V."/>
            <person name="Barry K.W."/>
            <person name="Bougher N.L."/>
            <person name="Buchanan P."/>
            <person name="Buyck B."/>
            <person name="Bense V."/>
            <person name="Catcheside P."/>
            <person name="Chovatia M."/>
            <person name="Cooper J."/>
            <person name="Damon W."/>
            <person name="Desjardin D."/>
            <person name="Finy P."/>
            <person name="Geml J."/>
            <person name="Haridas S."/>
            <person name="Hughes K."/>
            <person name="Justo A."/>
            <person name="Karasinski D."/>
            <person name="Kautmanova I."/>
            <person name="Kiss B."/>
            <person name="Kocsube S."/>
            <person name="Kotiranta H."/>
            <person name="LaButti K.M."/>
            <person name="Lechner B.E."/>
            <person name="Liimatainen K."/>
            <person name="Lipzen A."/>
            <person name="Lukacs Z."/>
            <person name="Mihaltcheva S."/>
            <person name="Morgado L.N."/>
            <person name="Niskanen T."/>
            <person name="Noordeloos M.E."/>
            <person name="Ohm R.A."/>
            <person name="Ortiz-Santana B."/>
            <person name="Ovrebo C."/>
            <person name="Racz N."/>
            <person name="Riley R."/>
            <person name="Savchenko A."/>
            <person name="Shiryaev A."/>
            <person name="Soop K."/>
            <person name="Spirin V."/>
            <person name="Szebenyi C."/>
            <person name="Tomsovsky M."/>
            <person name="Tulloss R.E."/>
            <person name="Uehling J."/>
            <person name="Grigoriev I.V."/>
            <person name="Vagvolgyi C."/>
            <person name="Papp T."/>
            <person name="Martin F.M."/>
            <person name="Miettinen O."/>
            <person name="Hibbett D.S."/>
            <person name="Nagy L.G."/>
        </authorList>
    </citation>
    <scope>NUCLEOTIDE SEQUENCE [LARGE SCALE GENOMIC DNA]</scope>
    <source>
        <strain evidence="2 3">FP101781</strain>
    </source>
</reference>
<proteinExistence type="predicted"/>
<feature type="signal peptide" evidence="1">
    <location>
        <begin position="1"/>
        <end position="15"/>
    </location>
</feature>
<feature type="chain" id="PRO_5021206579" evidence="1">
    <location>
        <begin position="16"/>
        <end position="182"/>
    </location>
</feature>